<keyword evidence="1" id="KW-0472">Membrane</keyword>
<feature type="transmembrane region" description="Helical" evidence="1">
    <location>
        <begin position="6"/>
        <end position="26"/>
    </location>
</feature>
<proteinExistence type="predicted"/>
<dbReference type="AlphaFoldDB" id="A0A1Y0IT42"/>
<accession>A0A1Y0IT42</accession>
<sequence>MRHSLIIWSVISAIYAVLALFMGITLKDELVMLLWLYLAIGIPILIAYLLLVVLYHTASRKVFWMVLGFFVLIGAGIVGYDLMTGPTRL</sequence>
<keyword evidence="3" id="KW-1185">Reference proteome</keyword>
<reference evidence="3" key="1">
    <citation type="submission" date="2017-05" db="EMBL/GenBank/DDBJ databases">
        <authorList>
            <person name="Sung H."/>
        </authorList>
    </citation>
    <scope>NUCLEOTIDE SEQUENCE [LARGE SCALE GENOMIC DNA]</scope>
    <source>
        <strain evidence="3">AR23208</strain>
    </source>
</reference>
<keyword evidence="1" id="KW-1133">Transmembrane helix</keyword>
<protein>
    <submittedName>
        <fullName evidence="2">Uncharacterized protein</fullName>
    </submittedName>
</protein>
<evidence type="ECO:0000313" key="2">
    <source>
        <dbReference type="EMBL" id="ARU63460.1"/>
    </source>
</evidence>
<organism evidence="2 3">
    <name type="scientific">Tumebacillus avium</name>
    <dbReference type="NCBI Taxonomy" id="1903704"/>
    <lineage>
        <taxon>Bacteria</taxon>
        <taxon>Bacillati</taxon>
        <taxon>Bacillota</taxon>
        <taxon>Bacilli</taxon>
        <taxon>Bacillales</taxon>
        <taxon>Alicyclobacillaceae</taxon>
        <taxon>Tumebacillus</taxon>
    </lineage>
</organism>
<keyword evidence="1" id="KW-0812">Transmembrane</keyword>
<dbReference type="EMBL" id="CP021434">
    <property type="protein sequence ID" value="ARU63460.1"/>
    <property type="molecule type" value="Genomic_DNA"/>
</dbReference>
<feature type="transmembrane region" description="Helical" evidence="1">
    <location>
        <begin position="33"/>
        <end position="56"/>
    </location>
</feature>
<gene>
    <name evidence="2" type="ORF">CBW65_22510</name>
</gene>
<dbReference type="KEGG" id="tum:CBW65_22510"/>
<feature type="transmembrane region" description="Helical" evidence="1">
    <location>
        <begin position="62"/>
        <end position="83"/>
    </location>
</feature>
<evidence type="ECO:0000313" key="3">
    <source>
        <dbReference type="Proteomes" id="UP000195437"/>
    </source>
</evidence>
<name>A0A1Y0IT42_9BACL</name>
<dbReference type="Proteomes" id="UP000195437">
    <property type="component" value="Chromosome"/>
</dbReference>
<dbReference type="RefSeq" id="WP_087458804.1">
    <property type="nucleotide sequence ID" value="NZ_CP021434.1"/>
</dbReference>
<dbReference type="OrthoDB" id="2382263at2"/>
<evidence type="ECO:0000256" key="1">
    <source>
        <dbReference type="SAM" id="Phobius"/>
    </source>
</evidence>